<organism evidence="1 2">
    <name type="scientific">Calidithermus terrae</name>
    <dbReference type="NCBI Taxonomy" id="1408545"/>
    <lineage>
        <taxon>Bacteria</taxon>
        <taxon>Thermotogati</taxon>
        <taxon>Deinococcota</taxon>
        <taxon>Deinococci</taxon>
        <taxon>Thermales</taxon>
        <taxon>Thermaceae</taxon>
        <taxon>Calidithermus</taxon>
    </lineage>
</organism>
<dbReference type="EMBL" id="QXDL01000043">
    <property type="protein sequence ID" value="RIH86691.1"/>
    <property type="molecule type" value="Genomic_DNA"/>
</dbReference>
<comment type="caution">
    <text evidence="1">The sequence shown here is derived from an EMBL/GenBank/DDBJ whole genome shotgun (WGS) entry which is preliminary data.</text>
</comment>
<accession>A0A399EWR0</accession>
<proteinExistence type="predicted"/>
<evidence type="ECO:0000313" key="1">
    <source>
        <dbReference type="EMBL" id="RIH86691.1"/>
    </source>
</evidence>
<evidence type="ECO:0000313" key="2">
    <source>
        <dbReference type="Proteomes" id="UP000265715"/>
    </source>
</evidence>
<protein>
    <submittedName>
        <fullName evidence="1">Uncharacterized protein</fullName>
    </submittedName>
</protein>
<dbReference type="AlphaFoldDB" id="A0A399EWR0"/>
<keyword evidence="2" id="KW-1185">Reference proteome</keyword>
<gene>
    <name evidence="1" type="ORF">Mterra_01358</name>
</gene>
<dbReference type="Proteomes" id="UP000265715">
    <property type="component" value="Unassembled WGS sequence"/>
</dbReference>
<sequence length="253" mass="28909">MPEGVNDNDNDMAMKIPRFLYGTRKRVAARCEHIARKLLEGRVWEEAVDESDVAEVSWPYEEPMPTFDDQVMLSPGRIPASTRAYFVNEFGGVVELALRLAWRHAPAERDRIARLAEETFARLLERPWGVAALSARPDSHGWFAELENIRQRRKDRFLPYLEALQGHWEELEGAGRCFTDSDPSLRFHETWGNLMYLLTNAGLPEDELPLRRVGGDITFLGWPPEGIARYVELARERLAQGDAPGQPSPEPNR</sequence>
<reference evidence="1 2" key="1">
    <citation type="submission" date="2018-08" db="EMBL/GenBank/DDBJ databases">
        <title>Meiothermus terrae DSM 26712 genome sequencing project.</title>
        <authorList>
            <person name="Da Costa M.S."/>
            <person name="Albuquerque L."/>
            <person name="Raposo P."/>
            <person name="Froufe H.J.C."/>
            <person name="Barroso C.S."/>
            <person name="Egas C."/>
        </authorList>
    </citation>
    <scope>NUCLEOTIDE SEQUENCE [LARGE SCALE GENOMIC DNA]</scope>
    <source>
        <strain evidence="1 2">DSM 26712</strain>
    </source>
</reference>
<name>A0A399EWR0_9DEIN</name>